<gene>
    <name evidence="1" type="ORF">VF04_38010</name>
</gene>
<reference evidence="1 2" key="1">
    <citation type="submission" date="2015-02" db="EMBL/GenBank/DDBJ databases">
        <title>Nostoc linckia genome annotation.</title>
        <authorList>
            <person name="Zhou Z."/>
        </authorList>
    </citation>
    <scope>NUCLEOTIDE SEQUENCE [LARGE SCALE GENOMIC DNA]</scope>
    <source>
        <strain evidence="2">z7</strain>
    </source>
</reference>
<keyword evidence="2" id="KW-1185">Reference proteome</keyword>
<dbReference type="EMBL" id="LAHC01000245">
    <property type="protein sequence ID" value="PHJ80185.1"/>
    <property type="molecule type" value="Genomic_DNA"/>
</dbReference>
<protein>
    <submittedName>
        <fullName evidence="1">Uncharacterized protein</fullName>
    </submittedName>
</protein>
<name>A0ABX4KC65_NOSLI</name>
<organism evidence="1 2">
    <name type="scientific">Nostoc linckia z7</name>
    <dbReference type="NCBI Taxonomy" id="1628745"/>
    <lineage>
        <taxon>Bacteria</taxon>
        <taxon>Bacillati</taxon>
        <taxon>Cyanobacteriota</taxon>
        <taxon>Cyanophyceae</taxon>
        <taxon>Nostocales</taxon>
        <taxon>Nostocaceae</taxon>
        <taxon>Nostoc</taxon>
    </lineage>
</organism>
<dbReference type="Proteomes" id="UP000222523">
    <property type="component" value="Unassembled WGS sequence"/>
</dbReference>
<sequence>MITNEELQLKARMDCVRIAKEIIFSPDAVGVIDYDDRRRQNFEYITERIADFVIKGQFETDLKNI</sequence>
<accession>A0ABX4KC65</accession>
<evidence type="ECO:0000313" key="1">
    <source>
        <dbReference type="EMBL" id="PHJ80185.1"/>
    </source>
</evidence>
<proteinExistence type="predicted"/>
<evidence type="ECO:0000313" key="2">
    <source>
        <dbReference type="Proteomes" id="UP000222523"/>
    </source>
</evidence>
<comment type="caution">
    <text evidence="1">The sequence shown here is derived from an EMBL/GenBank/DDBJ whole genome shotgun (WGS) entry which is preliminary data.</text>
</comment>